<dbReference type="EMBL" id="BJHW01000001">
    <property type="protein sequence ID" value="GDY52243.1"/>
    <property type="molecule type" value="Genomic_DNA"/>
</dbReference>
<sequence length="102" mass="11348">MRVPGHSRASVLEHRDGAIPCPGTAKEGRELASWPHLVVVLEVEVSLLRFRSRPWAISAAGIKNFSRYHPYDAVSAPTRRLKWSSVRTFSASHAWTMPLAAT</sequence>
<reference evidence="1 2" key="1">
    <citation type="journal article" date="2020" name="Int. J. Syst. Evol. Microbiol.">
        <title>Reclassification of Streptomyces castelarensis and Streptomyces sporoclivatus as later heterotypic synonyms of Streptomyces antimycoticus.</title>
        <authorList>
            <person name="Komaki H."/>
            <person name="Tamura T."/>
        </authorList>
    </citation>
    <scope>NUCLEOTIDE SEQUENCE [LARGE SCALE GENOMIC DNA]</scope>
    <source>
        <strain evidence="1 2">NBRC 13459</strain>
    </source>
</reference>
<organism evidence="1 2">
    <name type="scientific">Streptomyces violaceusniger</name>
    <dbReference type="NCBI Taxonomy" id="68280"/>
    <lineage>
        <taxon>Bacteria</taxon>
        <taxon>Bacillati</taxon>
        <taxon>Actinomycetota</taxon>
        <taxon>Actinomycetes</taxon>
        <taxon>Kitasatosporales</taxon>
        <taxon>Streptomycetaceae</taxon>
        <taxon>Streptomyces</taxon>
        <taxon>Streptomyces violaceusniger group</taxon>
    </lineage>
</organism>
<dbReference type="AlphaFoldDB" id="A0A4D4L2K3"/>
<dbReference type="Proteomes" id="UP000301309">
    <property type="component" value="Unassembled WGS sequence"/>
</dbReference>
<keyword evidence="2" id="KW-1185">Reference proteome</keyword>
<evidence type="ECO:0000313" key="1">
    <source>
        <dbReference type="EMBL" id="GDY52243.1"/>
    </source>
</evidence>
<gene>
    <name evidence="1" type="ORF">SVIO_028660</name>
</gene>
<comment type="caution">
    <text evidence="1">The sequence shown here is derived from an EMBL/GenBank/DDBJ whole genome shotgun (WGS) entry which is preliminary data.</text>
</comment>
<name>A0A4D4L2K3_STRVO</name>
<protein>
    <submittedName>
        <fullName evidence="1">Uncharacterized protein</fullName>
    </submittedName>
</protein>
<proteinExistence type="predicted"/>
<accession>A0A4D4L2K3</accession>
<evidence type="ECO:0000313" key="2">
    <source>
        <dbReference type="Proteomes" id="UP000301309"/>
    </source>
</evidence>